<sequence>MRTLILLLGLLVGVVAAAAERPRVALETTLGRIVVELDPERAPRTVANFLRYVDEGFYDGTVFHRVVPGFVIQGGGFTPDLRLKRPHSPIPNEADNGLSNRRGTLAMARTADPHSANSQFFINLVDNPFLDHRDRTPRGWGYAVFGRVVEGIDVVDRIGRVDTGPAGPFPRDVPRTPVVIERAYRVEEPAA</sequence>
<dbReference type="InterPro" id="IPR002130">
    <property type="entry name" value="Cyclophilin-type_PPIase_dom"/>
</dbReference>
<dbReference type="Pfam" id="PF00160">
    <property type="entry name" value="Pro_isomerase"/>
    <property type="match status" value="1"/>
</dbReference>
<dbReference type="GO" id="GO:0006457">
    <property type="term" value="P:protein folding"/>
    <property type="evidence" value="ECO:0007669"/>
    <property type="project" value="InterPro"/>
</dbReference>
<dbReference type="CDD" id="cd01920">
    <property type="entry name" value="cyclophilin_EcCYP_like"/>
    <property type="match status" value="1"/>
</dbReference>
<dbReference type="OrthoDB" id="9807797at2"/>
<dbReference type="EC" id="5.2.1.8" evidence="4"/>
<dbReference type="InterPro" id="IPR020892">
    <property type="entry name" value="Cyclophilin-type_PPIase_CS"/>
</dbReference>
<dbReference type="Gene3D" id="2.40.100.10">
    <property type="entry name" value="Cyclophilin-like"/>
    <property type="match status" value="1"/>
</dbReference>
<dbReference type="PRINTS" id="PR00153">
    <property type="entry name" value="CSAPPISMRASE"/>
</dbReference>
<protein>
    <recommendedName>
        <fullName evidence="4">Peptidyl-prolyl cis-trans isomerase</fullName>
        <shortName evidence="4">PPIase</shortName>
        <ecNumber evidence="4">5.2.1.8</ecNumber>
    </recommendedName>
</protein>
<keyword evidence="3 4" id="KW-0413">Isomerase</keyword>
<evidence type="ECO:0000313" key="6">
    <source>
        <dbReference type="EMBL" id="ROR32710.1"/>
    </source>
</evidence>
<dbReference type="GO" id="GO:0003755">
    <property type="term" value="F:peptidyl-prolyl cis-trans isomerase activity"/>
    <property type="evidence" value="ECO:0007669"/>
    <property type="project" value="UniProtKB-UniRule"/>
</dbReference>
<evidence type="ECO:0000256" key="4">
    <source>
        <dbReference type="RuleBase" id="RU363019"/>
    </source>
</evidence>
<dbReference type="Proteomes" id="UP000276634">
    <property type="component" value="Unassembled WGS sequence"/>
</dbReference>
<name>A0A3N1Y1M3_9GAMM</name>
<dbReference type="RefSeq" id="WP_123401617.1">
    <property type="nucleotide sequence ID" value="NZ_RJVI01000002.1"/>
</dbReference>
<keyword evidence="2 4" id="KW-0697">Rotamase</keyword>
<gene>
    <name evidence="6" type="ORF">EDC57_1921</name>
</gene>
<dbReference type="PROSITE" id="PS50072">
    <property type="entry name" value="CSA_PPIASE_2"/>
    <property type="match status" value="1"/>
</dbReference>
<dbReference type="InterPro" id="IPR029000">
    <property type="entry name" value="Cyclophilin-like_dom_sf"/>
</dbReference>
<dbReference type="EMBL" id="RJVI01000002">
    <property type="protein sequence ID" value="ROR32710.1"/>
    <property type="molecule type" value="Genomic_DNA"/>
</dbReference>
<dbReference type="AlphaFoldDB" id="A0A3N1Y1M3"/>
<accession>A0A3N1Y1M3</accession>
<keyword evidence="7" id="KW-1185">Reference proteome</keyword>
<dbReference type="PROSITE" id="PS00170">
    <property type="entry name" value="CSA_PPIASE_1"/>
    <property type="match status" value="1"/>
</dbReference>
<evidence type="ECO:0000256" key="3">
    <source>
        <dbReference type="ARBA" id="ARBA00023235"/>
    </source>
</evidence>
<evidence type="ECO:0000259" key="5">
    <source>
        <dbReference type="PROSITE" id="PS50072"/>
    </source>
</evidence>
<comment type="catalytic activity">
    <reaction evidence="4">
        <text>[protein]-peptidylproline (omega=180) = [protein]-peptidylproline (omega=0)</text>
        <dbReference type="Rhea" id="RHEA:16237"/>
        <dbReference type="Rhea" id="RHEA-COMP:10747"/>
        <dbReference type="Rhea" id="RHEA-COMP:10748"/>
        <dbReference type="ChEBI" id="CHEBI:83833"/>
        <dbReference type="ChEBI" id="CHEBI:83834"/>
        <dbReference type="EC" id="5.2.1.8"/>
    </reaction>
</comment>
<reference evidence="6 7" key="1">
    <citation type="submission" date="2018-11" db="EMBL/GenBank/DDBJ databases">
        <title>Genomic Encyclopedia of Type Strains, Phase IV (KMG-IV): sequencing the most valuable type-strain genomes for metagenomic binning, comparative biology and taxonomic classification.</title>
        <authorList>
            <person name="Goeker M."/>
        </authorList>
    </citation>
    <scope>NUCLEOTIDE SEQUENCE [LARGE SCALE GENOMIC DNA]</scope>
    <source>
        <strain evidence="6 7">DSM 100275</strain>
    </source>
</reference>
<organism evidence="6 7">
    <name type="scientific">Inmirania thermothiophila</name>
    <dbReference type="NCBI Taxonomy" id="1750597"/>
    <lineage>
        <taxon>Bacteria</taxon>
        <taxon>Pseudomonadati</taxon>
        <taxon>Pseudomonadota</taxon>
        <taxon>Gammaproteobacteria</taxon>
        <taxon>Chromatiales</taxon>
        <taxon>Ectothiorhodospiraceae</taxon>
        <taxon>Inmirania</taxon>
    </lineage>
</organism>
<dbReference type="InterPro" id="IPR044665">
    <property type="entry name" value="E_coli_cyclophilin_A-like"/>
</dbReference>
<comment type="function">
    <text evidence="4">PPIases accelerate the folding of proteins. It catalyzes the cis-trans isomerization of proline imidic peptide bonds in oligopeptides.</text>
</comment>
<comment type="similarity">
    <text evidence="1 4">Belongs to the cyclophilin-type PPIase family.</text>
</comment>
<evidence type="ECO:0000256" key="2">
    <source>
        <dbReference type="ARBA" id="ARBA00023110"/>
    </source>
</evidence>
<comment type="caution">
    <text evidence="6">The sequence shown here is derived from an EMBL/GenBank/DDBJ whole genome shotgun (WGS) entry which is preliminary data.</text>
</comment>
<evidence type="ECO:0000256" key="1">
    <source>
        <dbReference type="ARBA" id="ARBA00007365"/>
    </source>
</evidence>
<evidence type="ECO:0000313" key="7">
    <source>
        <dbReference type="Proteomes" id="UP000276634"/>
    </source>
</evidence>
<dbReference type="SUPFAM" id="SSF50891">
    <property type="entry name" value="Cyclophilin-like"/>
    <property type="match status" value="1"/>
</dbReference>
<dbReference type="PANTHER" id="PTHR43246">
    <property type="entry name" value="PEPTIDYL-PROLYL CIS-TRANS ISOMERASE CYP38, CHLOROPLASTIC"/>
    <property type="match status" value="1"/>
</dbReference>
<feature type="domain" description="PPIase cyclophilin-type" evidence="5">
    <location>
        <begin position="27"/>
        <end position="185"/>
    </location>
</feature>
<proteinExistence type="inferred from homology"/>